<keyword evidence="2" id="KW-1185">Reference proteome</keyword>
<name>A0ACB9ZHW6_CATRO</name>
<gene>
    <name evidence="1" type="ORF">M9H77_33186</name>
</gene>
<accession>A0ACB9ZHW6</accession>
<dbReference type="EMBL" id="CM044708">
    <property type="protein sequence ID" value="KAI5647181.1"/>
    <property type="molecule type" value="Genomic_DNA"/>
</dbReference>
<proteinExistence type="predicted"/>
<dbReference type="Proteomes" id="UP001060085">
    <property type="component" value="Linkage Group LG08"/>
</dbReference>
<evidence type="ECO:0000313" key="2">
    <source>
        <dbReference type="Proteomes" id="UP001060085"/>
    </source>
</evidence>
<organism evidence="1 2">
    <name type="scientific">Catharanthus roseus</name>
    <name type="common">Madagascar periwinkle</name>
    <name type="synonym">Vinca rosea</name>
    <dbReference type="NCBI Taxonomy" id="4058"/>
    <lineage>
        <taxon>Eukaryota</taxon>
        <taxon>Viridiplantae</taxon>
        <taxon>Streptophyta</taxon>
        <taxon>Embryophyta</taxon>
        <taxon>Tracheophyta</taxon>
        <taxon>Spermatophyta</taxon>
        <taxon>Magnoliopsida</taxon>
        <taxon>eudicotyledons</taxon>
        <taxon>Gunneridae</taxon>
        <taxon>Pentapetalae</taxon>
        <taxon>asterids</taxon>
        <taxon>lamiids</taxon>
        <taxon>Gentianales</taxon>
        <taxon>Apocynaceae</taxon>
        <taxon>Rauvolfioideae</taxon>
        <taxon>Vinceae</taxon>
        <taxon>Catharanthinae</taxon>
        <taxon>Catharanthus</taxon>
    </lineage>
</organism>
<evidence type="ECO:0000313" key="1">
    <source>
        <dbReference type="EMBL" id="KAI5647181.1"/>
    </source>
</evidence>
<reference evidence="2" key="1">
    <citation type="journal article" date="2023" name="Nat. Plants">
        <title>Single-cell RNA sequencing provides a high-resolution roadmap for understanding the multicellular compartmentation of specialized metabolism.</title>
        <authorList>
            <person name="Sun S."/>
            <person name="Shen X."/>
            <person name="Li Y."/>
            <person name="Li Y."/>
            <person name="Wang S."/>
            <person name="Li R."/>
            <person name="Zhang H."/>
            <person name="Shen G."/>
            <person name="Guo B."/>
            <person name="Wei J."/>
            <person name="Xu J."/>
            <person name="St-Pierre B."/>
            <person name="Chen S."/>
            <person name="Sun C."/>
        </authorList>
    </citation>
    <scope>NUCLEOTIDE SEQUENCE [LARGE SCALE GENOMIC DNA]</scope>
</reference>
<comment type="caution">
    <text evidence="1">The sequence shown here is derived from an EMBL/GenBank/DDBJ whole genome shotgun (WGS) entry which is preliminary data.</text>
</comment>
<sequence>MAGNPQPLATDSFSYSWLIDQKPPPSIESLLYSSRPSSLHDDGGDDCSSVMHPHRNKLDQDFDFNLNKYPSDDLVPADEIFSDGCIKTVYYYSTPSISSNIPQISSANYNNNNYFLRKWAKSSNKMLRKCLEFFVKRLRCSRKSIRVVDFDRKFWEVESCDNSVLASPDNYSLRIITKDDVYLKSSPMAAASSSPQRSPNYSIYESSIHENSHYESFSIYFLSPFFQKKKKKKVDRDLKALTWYRLLFFAVEWYQSPRFKCWQWQCENFNFFNMGVVPCRVSFDKNDGCMTPIRIEESKGTGNSMKSAMNPVIRGQFTPMTPPPWTPTLPPLPPPSSAFWNSVNVRDRLKDLNNTFDLAKALEKELEMLVRMKNEEGSAEGDDSIERFRKLVGGSRMTLESQERLSLEAVNAVILRLRNQLEPFRVVADEKAPWEEKSAAVRLANKMQKYKRNKLWRKRKRKKIAQKLAKERELFEHVDKAADEWRTREIAKDIAKVKVEKMKEIAKLKAKEERKRLESETKVEVINLGLPCMRKCVHDVHSDEYMVVLYTLNSRVRKFLHCYTGHFLPEEDDKFLERVRAAVEEEERQVLAAVDTESAKDAIATAEESRISTHRDAPDSEEHQNSKENHDQLVENEGKKGLPAVADKESRKEGTKGPISNSAYDSVANLPMEFYHYYYGSNTDMGTLIEVRRAWDSYIRPGGRCSRGFKTHQNMKNLEHPTIRHINLRRSIANLKENLNKIALDVLDDDDDDELSMYSSPPHRDGSIPDSDRRISRNFSHSRSPTPTTANGFDSPYKSEIEQYKTEIKRLQNSEAEIKALSVNYAALLKEKEDQISRLSEENGRLKRNLQTENAALSASKSMPKLPGLYDFYGFLAQGSNDQSPSRHSKIMVKNRVGNHSQNGNVPKQDGQSNGTWSNEKELINLLEEKNKAWETRQASHEAEIKQLRMELDRERSNLSSMKSRLEEEQKSKASLQQEFNSLEVVKNKLSSEMIKARDELNQKIMVIRRLQMELPRKDKDEADERVEILKKTIMDLEKENVNLKDKKIELETALQATKDASAHKNLSNGMNESSYNLNISFQKVLLEGFSGKEEMKQSLEKLEKDLKEACRQRDKALQQLNRLKQHLLEKESEEAEKMDEDSKVIEELKAQNDHQKVQIAQLEKALNQAIGSLEELKRLNESELNKSKEVIDDLNRKVASSMSTIQMKNVEILNLQTALGQYYAEIEAKERLAEDLCAAKEESAKLSELLKEAYQQAETLKTEKDELVNKLSKVEKACAEGKNRVTKLEEDNSKLRRALEHSMTRLNRMSVDSDFLVDREITAERYDSGCQYCEITEVYALPAVLELMVRMLGFSDEDKQRIGIAQQGAGKGVVRGVLGLPGRLVGGILGSGSSEASPNMAPDNQSFTDLWVDFLLKETEEREKRELTANPQADQNKGSPRLSTGGGAQPDQNYQNRNSLPSRGSPIQSETTMDSEFSTVPLSSDNSSQFQRQLRRYS</sequence>
<protein>
    <submittedName>
        <fullName evidence="1">Uncharacterized protein</fullName>
    </submittedName>
</protein>